<sequence>MKKGFRGELSPAIHVMSADCGTGKTTALQKALRGWKADGFRGDGAIIFLRTLEEIDPIVTGTGLDHADYAVFTSDEKYKTYGAGRSAANRVPVLFISQVMARKMMLIAGDFAAVTDLHYYGKIRALRVWDEGFAAAEGAVFDLVDLHALPSAFKALPRADRDMLWSLIERCAEPFAGLALDIPLSIIDTVDRVLKGGLKVADAPKRTLEALGKLAGSTAYLRGNDYTDWTFLGAGRSLPADIRPLIVLDASARLTSRYKQLPAHGMNVIELEPALLAYDRVAVHWCNLAAGKTALRNPAQRAIIYGTIADLVNSKRSEDFLIVIAKDACGGGDGPVALPKELNALLSDPDRMRVTSWGRHIGTNEYRDIPNVIIVSAYNYGDDGYDALALAASGSRDGIVSKEERRDEAASAFMHNVYQAVCRSRVRQRDGALAGAANVYLIMKDSDQRREQITRAFPGCSIDVWMPCTPIKQKHDLVLHTLFAIMETQNSVSFNALTEACGGSGHSYLTKVVKTERFKGALQSKGIERVGNSFQRKLRLTNAA</sequence>
<dbReference type="EMBL" id="JACHBT010000012">
    <property type="protein sequence ID" value="MBB6505448.1"/>
    <property type="molecule type" value="Genomic_DNA"/>
</dbReference>
<comment type="caution">
    <text evidence="1">The sequence shown here is derived from an EMBL/GenBank/DDBJ whole genome shotgun (WGS) entry which is preliminary data.</text>
</comment>
<evidence type="ECO:0000313" key="2">
    <source>
        <dbReference type="Proteomes" id="UP000522313"/>
    </source>
</evidence>
<dbReference type="AlphaFoldDB" id="A0A7X0JD64"/>
<proteinExistence type="predicted"/>
<reference evidence="1 2" key="1">
    <citation type="submission" date="2020-08" db="EMBL/GenBank/DDBJ databases">
        <title>The Agave Microbiome: Exploring the role of microbial communities in plant adaptations to desert environments.</title>
        <authorList>
            <person name="Partida-Martinez L.P."/>
        </authorList>
    </citation>
    <scope>NUCLEOTIDE SEQUENCE [LARGE SCALE GENOMIC DNA]</scope>
    <source>
        <strain evidence="1 2">AS3.13</strain>
    </source>
</reference>
<gene>
    <name evidence="1" type="ORF">F4693_002436</name>
</gene>
<organism evidence="1 2">
    <name type="scientific">Sphingomonas endophytica</name>
    <dbReference type="NCBI Taxonomy" id="869719"/>
    <lineage>
        <taxon>Bacteria</taxon>
        <taxon>Pseudomonadati</taxon>
        <taxon>Pseudomonadota</taxon>
        <taxon>Alphaproteobacteria</taxon>
        <taxon>Sphingomonadales</taxon>
        <taxon>Sphingomonadaceae</taxon>
        <taxon>Sphingomonas</taxon>
    </lineage>
</organism>
<protein>
    <submittedName>
        <fullName evidence="1">Uncharacterized protein</fullName>
    </submittedName>
</protein>
<reference evidence="1 2" key="2">
    <citation type="submission" date="2020-08" db="EMBL/GenBank/DDBJ databases">
        <authorList>
            <person name="Partida-Martinez L."/>
            <person name="Huntemann M."/>
            <person name="Clum A."/>
            <person name="Wang J."/>
            <person name="Palaniappan K."/>
            <person name="Ritter S."/>
            <person name="Chen I.-M."/>
            <person name="Stamatis D."/>
            <person name="Reddy T."/>
            <person name="O'Malley R."/>
            <person name="Daum C."/>
            <person name="Shapiro N."/>
            <person name="Ivanova N."/>
            <person name="Kyrpides N."/>
            <person name="Woyke T."/>
        </authorList>
    </citation>
    <scope>NUCLEOTIDE SEQUENCE [LARGE SCALE GENOMIC DNA]</scope>
    <source>
        <strain evidence="1 2">AS3.13</strain>
    </source>
</reference>
<dbReference type="Proteomes" id="UP000522313">
    <property type="component" value="Unassembled WGS sequence"/>
</dbReference>
<name>A0A7X0JD64_9SPHN</name>
<accession>A0A7X0JD64</accession>
<evidence type="ECO:0000313" key="1">
    <source>
        <dbReference type="EMBL" id="MBB6505448.1"/>
    </source>
</evidence>